<dbReference type="CDD" id="cd00086">
    <property type="entry name" value="homeodomain"/>
    <property type="match status" value="1"/>
</dbReference>
<dbReference type="Pfam" id="PF05920">
    <property type="entry name" value="Homeobox_KN"/>
    <property type="match status" value="1"/>
</dbReference>
<evidence type="ECO:0000256" key="2">
    <source>
        <dbReference type="ARBA" id="ARBA00009661"/>
    </source>
</evidence>
<dbReference type="OrthoDB" id="10056939at2759"/>
<name>A0A2A3ELT6_APICC</name>
<feature type="compositionally biased region" description="Low complexity" evidence="7">
    <location>
        <begin position="484"/>
        <end position="507"/>
    </location>
</feature>
<feature type="region of interest" description="Disordered" evidence="7">
    <location>
        <begin position="245"/>
        <end position="297"/>
    </location>
</feature>
<dbReference type="GO" id="GO:0000987">
    <property type="term" value="F:cis-regulatory region sequence-specific DNA binding"/>
    <property type="evidence" value="ECO:0007669"/>
    <property type="project" value="UniProtKB-ARBA"/>
</dbReference>
<protein>
    <submittedName>
        <fullName evidence="9">Homeobox protein PKNOX2</fullName>
    </submittedName>
</protein>
<evidence type="ECO:0000256" key="1">
    <source>
        <dbReference type="ARBA" id="ARBA00004123"/>
    </source>
</evidence>
<gene>
    <name evidence="9" type="ORF">APICC_05511</name>
</gene>
<dbReference type="FunFam" id="1.10.10.60:FF:000004">
    <property type="entry name" value="Meis2 homeobox isoform 2c"/>
    <property type="match status" value="1"/>
</dbReference>
<dbReference type="PROSITE" id="PS50071">
    <property type="entry name" value="HOMEOBOX_2"/>
    <property type="match status" value="1"/>
</dbReference>
<dbReference type="GO" id="GO:0006355">
    <property type="term" value="P:regulation of DNA-templated transcription"/>
    <property type="evidence" value="ECO:0007669"/>
    <property type="project" value="InterPro"/>
</dbReference>
<evidence type="ECO:0000313" key="10">
    <source>
        <dbReference type="Proteomes" id="UP000242457"/>
    </source>
</evidence>
<evidence type="ECO:0000256" key="6">
    <source>
        <dbReference type="PROSITE-ProRule" id="PRU00108"/>
    </source>
</evidence>
<feature type="compositionally biased region" description="Basic residues" evidence="7">
    <location>
        <begin position="471"/>
        <end position="483"/>
    </location>
</feature>
<keyword evidence="5 6" id="KW-0539">Nucleus</keyword>
<feature type="compositionally biased region" description="Polar residues" evidence="7">
    <location>
        <begin position="282"/>
        <end position="293"/>
    </location>
</feature>
<accession>A0A2A3ELT6</accession>
<evidence type="ECO:0000256" key="4">
    <source>
        <dbReference type="ARBA" id="ARBA00023155"/>
    </source>
</evidence>
<feature type="compositionally biased region" description="Low complexity" evidence="7">
    <location>
        <begin position="256"/>
        <end position="273"/>
    </location>
</feature>
<evidence type="ECO:0000256" key="7">
    <source>
        <dbReference type="SAM" id="MobiDB-lite"/>
    </source>
</evidence>
<keyword evidence="4 6" id="KW-0371">Homeobox</keyword>
<dbReference type="InterPro" id="IPR032453">
    <property type="entry name" value="PKNOX/Meis_N"/>
</dbReference>
<dbReference type="Proteomes" id="UP000242457">
    <property type="component" value="Unassembled WGS sequence"/>
</dbReference>
<feature type="DNA-binding region" description="Homeobox" evidence="6">
    <location>
        <begin position="397"/>
        <end position="459"/>
    </location>
</feature>
<feature type="region of interest" description="Disordered" evidence="7">
    <location>
        <begin position="466"/>
        <end position="528"/>
    </location>
</feature>
<proteinExistence type="inferred from homology"/>
<keyword evidence="10" id="KW-1185">Reference proteome</keyword>
<dbReference type="GO" id="GO:0048646">
    <property type="term" value="P:anatomical structure formation involved in morphogenesis"/>
    <property type="evidence" value="ECO:0007669"/>
    <property type="project" value="UniProtKB-ARBA"/>
</dbReference>
<dbReference type="GO" id="GO:0048663">
    <property type="term" value="P:neuron fate commitment"/>
    <property type="evidence" value="ECO:0007669"/>
    <property type="project" value="UniProtKB-ARBA"/>
</dbReference>
<evidence type="ECO:0000256" key="5">
    <source>
        <dbReference type="ARBA" id="ARBA00023242"/>
    </source>
</evidence>
<dbReference type="InterPro" id="IPR009057">
    <property type="entry name" value="Homeodomain-like_sf"/>
</dbReference>
<dbReference type="InterPro" id="IPR008422">
    <property type="entry name" value="KN_HD"/>
</dbReference>
<dbReference type="SMART" id="SM00389">
    <property type="entry name" value="HOX"/>
    <property type="match status" value="1"/>
</dbReference>
<dbReference type="EMBL" id="KZ288220">
    <property type="protein sequence ID" value="PBC32166.1"/>
    <property type="molecule type" value="Genomic_DNA"/>
</dbReference>
<evidence type="ECO:0000313" key="9">
    <source>
        <dbReference type="EMBL" id="PBC32166.1"/>
    </source>
</evidence>
<feature type="compositionally biased region" description="Low complexity" evidence="7">
    <location>
        <begin position="375"/>
        <end position="392"/>
    </location>
</feature>
<feature type="domain" description="Homeobox" evidence="8">
    <location>
        <begin position="395"/>
        <end position="458"/>
    </location>
</feature>
<dbReference type="Pfam" id="PF16493">
    <property type="entry name" value="Meis_PKNOX_N"/>
    <property type="match status" value="1"/>
</dbReference>
<feature type="region of interest" description="Disordered" evidence="7">
    <location>
        <begin position="359"/>
        <end position="403"/>
    </location>
</feature>
<evidence type="ECO:0000256" key="3">
    <source>
        <dbReference type="ARBA" id="ARBA00023125"/>
    </source>
</evidence>
<dbReference type="AlphaFoldDB" id="A0A2A3ELT6"/>
<dbReference type="GO" id="GO:0009887">
    <property type="term" value="P:animal organ morphogenesis"/>
    <property type="evidence" value="ECO:0007669"/>
    <property type="project" value="UniProtKB-ARBA"/>
</dbReference>
<organism evidence="9 10">
    <name type="scientific">Apis cerana cerana</name>
    <name type="common">Oriental honeybee</name>
    <dbReference type="NCBI Taxonomy" id="94128"/>
    <lineage>
        <taxon>Eukaryota</taxon>
        <taxon>Metazoa</taxon>
        <taxon>Ecdysozoa</taxon>
        <taxon>Arthropoda</taxon>
        <taxon>Hexapoda</taxon>
        <taxon>Insecta</taxon>
        <taxon>Pterygota</taxon>
        <taxon>Neoptera</taxon>
        <taxon>Endopterygota</taxon>
        <taxon>Hymenoptera</taxon>
        <taxon>Apocrita</taxon>
        <taxon>Aculeata</taxon>
        <taxon>Apoidea</taxon>
        <taxon>Anthophila</taxon>
        <taxon>Apidae</taxon>
        <taxon>Apis</taxon>
    </lineage>
</organism>
<dbReference type="Gene3D" id="1.10.10.60">
    <property type="entry name" value="Homeodomain-like"/>
    <property type="match status" value="1"/>
</dbReference>
<dbReference type="GO" id="GO:0005634">
    <property type="term" value="C:nucleus"/>
    <property type="evidence" value="ECO:0007669"/>
    <property type="project" value="UniProtKB-SubCell"/>
</dbReference>
<comment type="subcellular location">
    <subcellularLocation>
        <location evidence="1 6">Nucleus</location>
    </subcellularLocation>
</comment>
<dbReference type="InterPro" id="IPR050224">
    <property type="entry name" value="TALE_homeobox"/>
</dbReference>
<reference evidence="9 10" key="1">
    <citation type="submission" date="2014-07" db="EMBL/GenBank/DDBJ databases">
        <title>Genomic and transcriptomic analysis on Apis cerana provide comprehensive insights into honey bee biology.</title>
        <authorList>
            <person name="Diao Q."/>
            <person name="Sun L."/>
            <person name="Zheng H."/>
            <person name="Zheng H."/>
            <person name="Xu S."/>
            <person name="Wang S."/>
            <person name="Zeng Z."/>
            <person name="Hu F."/>
            <person name="Su S."/>
            <person name="Wu J."/>
        </authorList>
    </citation>
    <scope>NUCLEOTIDE SEQUENCE [LARGE SCALE GENOMIC DNA]</scope>
    <source>
        <tissue evidence="9">Pupae without intestine</tissue>
    </source>
</reference>
<dbReference type="InterPro" id="IPR001356">
    <property type="entry name" value="HD"/>
</dbReference>
<dbReference type="GO" id="GO:0001654">
    <property type="term" value="P:eye development"/>
    <property type="evidence" value="ECO:0007669"/>
    <property type="project" value="UniProtKB-ARBA"/>
</dbReference>
<evidence type="ECO:0000259" key="8">
    <source>
        <dbReference type="PROSITE" id="PS50071"/>
    </source>
</evidence>
<dbReference type="STRING" id="94128.A0A2A3ELT6"/>
<keyword evidence="3 6" id="KW-0238">DNA-binding</keyword>
<sequence>MQEGSTAVALAMVTPGYDQDPASGVADYTTHQDQAQFEADKRAVYKHPLFPLLALLFERCEQATQSSDNSTSESFNMDIQAFVQHQERDRKPFLINDPEIDGLTFRKFFKFKKKNRIFFAKQRKDNKRCYAVRYEKKIVHSSILFCAPANVDDQGDTGATNSSTRTGKSAGTVQGLLQQIHHMPEGQDAKRESATQRLQSPWTRYGSIEWQQREQSFAGNDVESGANGFRVSRGDILSENGGASQLAAQEETGNDRPSSVRSSSTAQRSNRSSSQDHDDPLSPSTVHGSTPLSQIGAHSCAPVNDMYLGQDDMDYVNIGDRIYLEEAGYWGLLALQERENEYVDVGDANDEKYFDITVAGSPSPAPSEDEDEVCGTGTTTSNHSSSHGGNHSSVKKGRQKRGVLPKQATSIMRTWLFEHLVHPYPTEDEKRQIASQTNLTLLQVNNWFINARRRILQPMLDGAGADSVQRAGKRHKVSKHVVQHQHVQQQQGGGWQSEDSGSDSGSSDGEGGADRSKDGNDSDEDDLH</sequence>
<dbReference type="PANTHER" id="PTHR11850">
    <property type="entry name" value="HOMEOBOX PROTEIN TRANSCRIPTION FACTORS"/>
    <property type="match status" value="1"/>
</dbReference>
<feature type="compositionally biased region" description="Basic residues" evidence="7">
    <location>
        <begin position="393"/>
        <end position="403"/>
    </location>
</feature>
<dbReference type="SUPFAM" id="SSF46689">
    <property type="entry name" value="Homeodomain-like"/>
    <property type="match status" value="1"/>
</dbReference>
<comment type="similarity">
    <text evidence="2">Belongs to the TALE/MEIS homeobox family.</text>
</comment>